<feature type="region of interest" description="Disordered" evidence="7">
    <location>
        <begin position="198"/>
        <end position="249"/>
    </location>
</feature>
<keyword evidence="4 8" id="KW-0812">Transmembrane</keyword>
<dbReference type="InterPro" id="IPR007353">
    <property type="entry name" value="DUF421"/>
</dbReference>
<dbReference type="Proteomes" id="UP000002878">
    <property type="component" value="Chromosome"/>
</dbReference>
<dbReference type="EMBL" id="CP003332">
    <property type="protein sequence ID" value="AFJ61443.1"/>
    <property type="molecule type" value="Genomic_DNA"/>
</dbReference>
<evidence type="ECO:0000256" key="5">
    <source>
        <dbReference type="ARBA" id="ARBA00022989"/>
    </source>
</evidence>
<proteinExistence type="inferred from homology"/>
<dbReference type="PATRIC" id="fig|1126211.3.peg.1356"/>
<evidence type="ECO:0000313" key="11">
    <source>
        <dbReference type="Proteomes" id="UP000002878"/>
    </source>
</evidence>
<keyword evidence="6 8" id="KW-0472">Membrane</keyword>
<feature type="transmembrane region" description="Helical" evidence="8">
    <location>
        <begin position="56"/>
        <end position="75"/>
    </location>
</feature>
<dbReference type="KEGG" id="bqy:MUS_1430"/>
<dbReference type="AlphaFoldDB" id="I2C469"/>
<feature type="domain" description="YetF C-terminal" evidence="9">
    <location>
        <begin position="102"/>
        <end position="171"/>
    </location>
</feature>
<gene>
    <name evidence="10" type="ORF">MUS_1430</name>
</gene>
<evidence type="ECO:0000256" key="2">
    <source>
        <dbReference type="ARBA" id="ARBA00006448"/>
    </source>
</evidence>
<comment type="subcellular location">
    <subcellularLocation>
        <location evidence="1">Cell membrane</location>
        <topology evidence="1">Multi-pass membrane protein</topology>
    </subcellularLocation>
</comment>
<organism evidence="10 11">
    <name type="scientific">Bacillus amyloliquefaciens (strain Y2)</name>
    <name type="common">Bacillus amyloliquefaciens subsp. plantarum (strain B9601-Y2)</name>
    <dbReference type="NCBI Taxonomy" id="1155777"/>
    <lineage>
        <taxon>Bacteria</taxon>
        <taxon>Bacillati</taxon>
        <taxon>Bacillota</taxon>
        <taxon>Bacilli</taxon>
        <taxon>Bacillales</taxon>
        <taxon>Bacillaceae</taxon>
        <taxon>Bacillus</taxon>
        <taxon>Bacillus amyloliquefaciens group</taxon>
    </lineage>
</organism>
<dbReference type="PANTHER" id="PTHR34582">
    <property type="entry name" value="UPF0702 TRANSMEMBRANE PROTEIN YCAP"/>
    <property type="match status" value="1"/>
</dbReference>
<dbReference type="InterPro" id="IPR023090">
    <property type="entry name" value="UPF0702_alpha/beta_dom_sf"/>
</dbReference>
<evidence type="ECO:0000256" key="7">
    <source>
        <dbReference type="SAM" id="MobiDB-lite"/>
    </source>
</evidence>
<accession>I2C469</accession>
<evidence type="ECO:0000256" key="8">
    <source>
        <dbReference type="SAM" id="Phobius"/>
    </source>
</evidence>
<feature type="compositionally biased region" description="Basic residues" evidence="7">
    <location>
        <begin position="237"/>
        <end position="249"/>
    </location>
</feature>
<feature type="compositionally biased region" description="Polar residues" evidence="7">
    <location>
        <begin position="208"/>
        <end position="217"/>
    </location>
</feature>
<dbReference type="HOGENOM" id="CLU_077149_1_0_9"/>
<name>I2C469_BACAY</name>
<evidence type="ECO:0000256" key="6">
    <source>
        <dbReference type="ARBA" id="ARBA00023136"/>
    </source>
</evidence>
<protein>
    <recommendedName>
        <fullName evidence="9">YetF C-terminal domain-containing protein</fullName>
    </recommendedName>
</protein>
<evidence type="ECO:0000256" key="3">
    <source>
        <dbReference type="ARBA" id="ARBA00022475"/>
    </source>
</evidence>
<dbReference type="Gene3D" id="3.30.240.20">
    <property type="entry name" value="bsu07140 like domains"/>
    <property type="match status" value="1"/>
</dbReference>
<feature type="transmembrane region" description="Helical" evidence="8">
    <location>
        <begin position="81"/>
        <end position="99"/>
    </location>
</feature>
<evidence type="ECO:0000313" key="10">
    <source>
        <dbReference type="EMBL" id="AFJ61443.1"/>
    </source>
</evidence>
<evidence type="ECO:0000256" key="1">
    <source>
        <dbReference type="ARBA" id="ARBA00004651"/>
    </source>
</evidence>
<dbReference type="GO" id="GO:0005886">
    <property type="term" value="C:plasma membrane"/>
    <property type="evidence" value="ECO:0007669"/>
    <property type="project" value="UniProtKB-SubCell"/>
</dbReference>
<dbReference type="Pfam" id="PF04239">
    <property type="entry name" value="DUF421"/>
    <property type="match status" value="1"/>
</dbReference>
<dbReference type="PANTHER" id="PTHR34582:SF2">
    <property type="entry name" value="UPF0702 TRANSMEMBRANE PROTEIN YDFR"/>
    <property type="match status" value="1"/>
</dbReference>
<keyword evidence="5 8" id="KW-1133">Transmembrane helix</keyword>
<sequence>MFFIAVKWMSGNSFFGDSTCKEVTSLFAVFWKSVVMIAVGTFLLRIAGRKSISQLSVTQTVIMISIGSIIIQPFIEHNLWETIFAAAIFIAVLILMEYLEIKSSFFEFLFSGKTVAVVRNGKIIPENLIKMRFTEDQLSMRIRQEGLGDIQDFKYVLLEPNGQIGYELIDEAKNVTVRDLKKMLDEFKTDLLTEGGNQMKRKAAKNEALTNNNTPTESMDKDAYKTQYDGDPGLRGANRKSKHGKQGGE</sequence>
<evidence type="ECO:0000259" key="9">
    <source>
        <dbReference type="Pfam" id="PF04239"/>
    </source>
</evidence>
<comment type="similarity">
    <text evidence="2">Belongs to the UPF0702 family.</text>
</comment>
<keyword evidence="3" id="KW-1003">Cell membrane</keyword>
<reference evidence="10 11" key="1">
    <citation type="journal article" date="2012" name="J. Biotechnol.">
        <title>Genome sequence of the plant growth promoting strain Bacillus amyloliquefaciens subsp. plantarum B9601-Y2 and expression of mersacidin and other secondary metabolites.</title>
        <authorList>
            <person name="He P."/>
            <person name="Hao K."/>
            <person name="Blom J."/>
            <person name="Ruckert C."/>
            <person name="Vater J."/>
            <person name="Mao Z."/>
            <person name="Wu Y."/>
            <person name="Hou M."/>
            <person name="He P."/>
            <person name="He Y."/>
            <person name="Borriss R."/>
        </authorList>
    </citation>
    <scope>NUCLEOTIDE SEQUENCE [LARGE SCALE GENOMIC DNA]</scope>
    <source>
        <strain evidence="10">Y2</strain>
    </source>
</reference>
<feature type="transmembrane region" description="Helical" evidence="8">
    <location>
        <begin position="23"/>
        <end position="44"/>
    </location>
</feature>
<evidence type="ECO:0000256" key="4">
    <source>
        <dbReference type="ARBA" id="ARBA00022692"/>
    </source>
</evidence>